<dbReference type="EMBL" id="ANFO01000574">
    <property type="protein sequence ID" value="KGQ08486.1"/>
    <property type="molecule type" value="Genomic_DNA"/>
</dbReference>
<evidence type="ECO:0000313" key="1">
    <source>
        <dbReference type="EMBL" id="KGQ08486.1"/>
    </source>
</evidence>
<protein>
    <submittedName>
        <fullName evidence="1">Uncharacterized protein</fullName>
    </submittedName>
</protein>
<comment type="caution">
    <text evidence="1">The sequence shown here is derived from an EMBL/GenBank/DDBJ whole genome shotgun (WGS) entry which is preliminary data.</text>
</comment>
<organism evidence="1 2">
    <name type="scientific">Beauveria bassiana D1-5</name>
    <dbReference type="NCBI Taxonomy" id="1245745"/>
    <lineage>
        <taxon>Eukaryota</taxon>
        <taxon>Fungi</taxon>
        <taxon>Dikarya</taxon>
        <taxon>Ascomycota</taxon>
        <taxon>Pezizomycotina</taxon>
        <taxon>Sordariomycetes</taxon>
        <taxon>Hypocreomycetidae</taxon>
        <taxon>Hypocreales</taxon>
        <taxon>Cordycipitaceae</taxon>
        <taxon>Beauveria</taxon>
    </lineage>
</organism>
<dbReference type="eggNOG" id="ENOG502R5PC">
    <property type="taxonomic scope" value="Eukaryota"/>
</dbReference>
<dbReference type="AlphaFoldDB" id="A0A0A2VKR8"/>
<name>A0A0A2VKR8_BEABA</name>
<evidence type="ECO:0000313" key="2">
    <source>
        <dbReference type="Proteomes" id="UP000030106"/>
    </source>
</evidence>
<reference evidence="1 2" key="1">
    <citation type="submission" date="2012-10" db="EMBL/GenBank/DDBJ databases">
        <title>Genome sequencing and analysis of entomopathogenic fungi Beauveria bassiana D1-5.</title>
        <authorList>
            <person name="Li Q."/>
            <person name="Wang L."/>
            <person name="Zhang Z."/>
            <person name="Wang Q."/>
            <person name="Ren J."/>
            <person name="Wang M."/>
            <person name="Xu W."/>
            <person name="Wang J."/>
            <person name="Lu Y."/>
            <person name="Du Q."/>
            <person name="Sun Z."/>
        </authorList>
    </citation>
    <scope>NUCLEOTIDE SEQUENCE [LARGE SCALE GENOMIC DNA]</scope>
    <source>
        <strain evidence="1 2">D1-5</strain>
    </source>
</reference>
<accession>A0A0A2VKR8</accession>
<dbReference type="HOGENOM" id="CLU_591815_0_0_1"/>
<sequence length="484" mass="54552">MAEQGFPSSYFLEKKEFVGGPDLSTWRGGIGKACIAAAIETRKNEYIPGIRTQQEQLEVWAVSGTLFVIREKLTRSQSFLANLEAFPKDYFQLAKVLKEIFSPQTCHEFESKCLAYDKLVKRKPTRRLCFLSESRLDLSSAMIAEHTFKYWIEQICMALASYSFRYAAEQYRAGINPRAMQNPAFESLVGEWPRAYSPRVGDRNGMAITQINLRGPDLITAWEMCSMTEELEAMAPKQSTWNPEQPSGFPVYHATAVHLNEFAQYRRGLVVAPELKLPAQEHINGVTPRNACIRTARTTYTPLRTLLSAVFEAEVIGKMPSGSRDRPWRSGNREYEGIMLFRFGGPWSSSANYSSYVIPDGSQSVWKATASSTVVARGESPAECWSYFAPIHGKPPGIDWPVVIHQREAAKHRMALAPITDSQIWHSTWCNNGIVRLGENITRTFAIKYIIKSDEENQSLGGLGGLLKNLTGKRRHGQYREIDG</sequence>
<proteinExistence type="predicted"/>
<dbReference type="OrthoDB" id="4863049at2759"/>
<gene>
    <name evidence="1" type="ORF">BBAD15_g6185</name>
</gene>
<dbReference type="Proteomes" id="UP000030106">
    <property type="component" value="Unassembled WGS sequence"/>
</dbReference>